<accession>A0A7U3YJ89</accession>
<reference evidence="2 3" key="1">
    <citation type="journal article" date="2011" name="Stand. Genomic Sci.">
        <title>Complete genome sequence of Desulfobulbus propionicus type strain (1pr3).</title>
        <authorList>
            <person name="Pagani I."/>
            <person name="Lapidus A."/>
            <person name="Nolan M."/>
            <person name="Lucas S."/>
            <person name="Hammon N."/>
            <person name="Deshpande S."/>
            <person name="Cheng J.F."/>
            <person name="Chertkov O."/>
            <person name="Davenport K."/>
            <person name="Tapia R."/>
            <person name="Han C."/>
            <person name="Goodwin L."/>
            <person name="Pitluck S."/>
            <person name="Liolios K."/>
            <person name="Mavromatis K."/>
            <person name="Ivanova N."/>
            <person name="Mikhailova N."/>
            <person name="Pati A."/>
            <person name="Chen A."/>
            <person name="Palaniappan K."/>
            <person name="Land M."/>
            <person name="Hauser L."/>
            <person name="Chang Y.J."/>
            <person name="Jeffries C.D."/>
            <person name="Detter J.C."/>
            <person name="Brambilla E."/>
            <person name="Kannan K.P."/>
            <person name="Djao O.D."/>
            <person name="Rohde M."/>
            <person name="Pukall R."/>
            <person name="Spring S."/>
            <person name="Goker M."/>
            <person name="Sikorski J."/>
            <person name="Woyke T."/>
            <person name="Bristow J."/>
            <person name="Eisen J.A."/>
            <person name="Markowitz V."/>
            <person name="Hugenholtz P."/>
            <person name="Kyrpides N.C."/>
            <person name="Klenk H.P."/>
        </authorList>
    </citation>
    <scope>NUCLEOTIDE SEQUENCE [LARGE SCALE GENOMIC DNA]</scope>
    <source>
        <strain evidence="3">ATCC 33891 / DSM 2032 / 1pr3</strain>
    </source>
</reference>
<dbReference type="KEGG" id="dpr:Despr_0156"/>
<evidence type="ECO:0000313" key="3">
    <source>
        <dbReference type="Proteomes" id="UP000006365"/>
    </source>
</evidence>
<feature type="transmembrane region" description="Helical" evidence="1">
    <location>
        <begin position="14"/>
        <end position="33"/>
    </location>
</feature>
<keyword evidence="1" id="KW-0812">Transmembrane</keyword>
<dbReference type="AlphaFoldDB" id="A0A7U3YJ89"/>
<gene>
    <name evidence="2" type="ordered locus">Despr_0156</name>
</gene>
<keyword evidence="1" id="KW-0472">Membrane</keyword>
<dbReference type="EMBL" id="CP002364">
    <property type="protein sequence ID" value="ADW16345.1"/>
    <property type="molecule type" value="Genomic_DNA"/>
</dbReference>
<keyword evidence="1" id="KW-1133">Transmembrane helix</keyword>
<evidence type="ECO:0000313" key="2">
    <source>
        <dbReference type="EMBL" id="ADW16345.1"/>
    </source>
</evidence>
<dbReference type="RefSeq" id="WP_015722893.1">
    <property type="nucleotide sequence ID" value="NC_014972.1"/>
</dbReference>
<evidence type="ECO:0000256" key="1">
    <source>
        <dbReference type="SAM" id="Phobius"/>
    </source>
</evidence>
<proteinExistence type="predicted"/>
<dbReference type="Proteomes" id="UP000006365">
    <property type="component" value="Chromosome"/>
</dbReference>
<organism evidence="2 3">
    <name type="scientific">Desulfobulbus propionicus (strain ATCC 33891 / DSM 2032 / VKM B-1956 / 1pr3)</name>
    <dbReference type="NCBI Taxonomy" id="577650"/>
    <lineage>
        <taxon>Bacteria</taxon>
        <taxon>Pseudomonadati</taxon>
        <taxon>Thermodesulfobacteriota</taxon>
        <taxon>Desulfobulbia</taxon>
        <taxon>Desulfobulbales</taxon>
        <taxon>Desulfobulbaceae</taxon>
        <taxon>Desulfobulbus</taxon>
    </lineage>
</organism>
<protein>
    <submittedName>
        <fullName evidence="2">Uncharacterized protein</fullName>
    </submittedName>
</protein>
<keyword evidence="3" id="KW-1185">Reference proteome</keyword>
<name>A0A7U3YJ89_DESPD</name>
<sequence>MTPLVPEKQSVRPGYLEVVLIALVVTGVSLFTYDRWFVPRVVAFDLKGYLRTQQALLANGEITEAQWQQGLEQLEQVFRAQPPNRTILLKEVVLKNGREPELRIP</sequence>